<organism evidence="1 2">
    <name type="scientific">Aulographum hederae CBS 113979</name>
    <dbReference type="NCBI Taxonomy" id="1176131"/>
    <lineage>
        <taxon>Eukaryota</taxon>
        <taxon>Fungi</taxon>
        <taxon>Dikarya</taxon>
        <taxon>Ascomycota</taxon>
        <taxon>Pezizomycotina</taxon>
        <taxon>Dothideomycetes</taxon>
        <taxon>Pleosporomycetidae</taxon>
        <taxon>Aulographales</taxon>
        <taxon>Aulographaceae</taxon>
    </lineage>
</organism>
<accession>A0A6G1H818</accession>
<evidence type="ECO:0000313" key="1">
    <source>
        <dbReference type="EMBL" id="KAF1989108.1"/>
    </source>
</evidence>
<dbReference type="AlphaFoldDB" id="A0A6G1H818"/>
<keyword evidence="2" id="KW-1185">Reference proteome</keyword>
<dbReference type="OrthoDB" id="8300214at2759"/>
<dbReference type="CDD" id="cd02440">
    <property type="entry name" value="AdoMet_MTases"/>
    <property type="match status" value="1"/>
</dbReference>
<proteinExistence type="predicted"/>
<sequence length="287" mass="31693">MSSSTVLSTYHTPSQAQIQSTYRTQIITTIWTIPPGSRVLEIGCGQGDSTVVLAAAVGPTGHVDAVDPCDPDYGAPMTVGEAQKGIMEGEFGGRIGFYCRDPVEFVKEGVGRGEKWDYVVCFHCLWYFDSEVRIEELLRLLVEMKEEEGKVGRICIAEWALQARKMQQVPHLLAALLRGNLEWVDADSSANIRSLVSPKWIKGVVDPDGKFGGKEKLVEPPEGLKDGQWEVRSIIDSEFTEHVASVVQDRRQAAGIYAMRDAISQAVDNLDHGTEDVAPMLAWTWIV</sequence>
<name>A0A6G1H818_9PEZI</name>
<protein>
    <recommendedName>
        <fullName evidence="3">S-adenosyl-L-methionine-dependent methyltransferase</fullName>
    </recommendedName>
</protein>
<dbReference type="EMBL" id="ML977146">
    <property type="protein sequence ID" value="KAF1989108.1"/>
    <property type="molecule type" value="Genomic_DNA"/>
</dbReference>
<gene>
    <name evidence="1" type="ORF">K402DRAFT_391263</name>
</gene>
<evidence type="ECO:0000313" key="2">
    <source>
        <dbReference type="Proteomes" id="UP000800041"/>
    </source>
</evidence>
<dbReference type="Gene3D" id="3.40.50.150">
    <property type="entry name" value="Vaccinia Virus protein VP39"/>
    <property type="match status" value="1"/>
</dbReference>
<evidence type="ECO:0008006" key="3">
    <source>
        <dbReference type="Google" id="ProtNLM"/>
    </source>
</evidence>
<dbReference type="InterPro" id="IPR029063">
    <property type="entry name" value="SAM-dependent_MTases_sf"/>
</dbReference>
<dbReference type="Pfam" id="PF13489">
    <property type="entry name" value="Methyltransf_23"/>
    <property type="match status" value="1"/>
</dbReference>
<reference evidence="1" key="1">
    <citation type="journal article" date="2020" name="Stud. Mycol.">
        <title>101 Dothideomycetes genomes: a test case for predicting lifestyles and emergence of pathogens.</title>
        <authorList>
            <person name="Haridas S."/>
            <person name="Albert R."/>
            <person name="Binder M."/>
            <person name="Bloem J."/>
            <person name="Labutti K."/>
            <person name="Salamov A."/>
            <person name="Andreopoulos B."/>
            <person name="Baker S."/>
            <person name="Barry K."/>
            <person name="Bills G."/>
            <person name="Bluhm B."/>
            <person name="Cannon C."/>
            <person name="Castanera R."/>
            <person name="Culley D."/>
            <person name="Daum C."/>
            <person name="Ezra D."/>
            <person name="Gonzalez J."/>
            <person name="Henrissat B."/>
            <person name="Kuo A."/>
            <person name="Liang C."/>
            <person name="Lipzen A."/>
            <person name="Lutzoni F."/>
            <person name="Magnuson J."/>
            <person name="Mondo S."/>
            <person name="Nolan M."/>
            <person name="Ohm R."/>
            <person name="Pangilinan J."/>
            <person name="Park H.-J."/>
            <person name="Ramirez L."/>
            <person name="Alfaro M."/>
            <person name="Sun H."/>
            <person name="Tritt A."/>
            <person name="Yoshinaga Y."/>
            <person name="Zwiers L.-H."/>
            <person name="Turgeon B."/>
            <person name="Goodwin S."/>
            <person name="Spatafora J."/>
            <person name="Crous P."/>
            <person name="Grigoriev I."/>
        </authorList>
    </citation>
    <scope>NUCLEOTIDE SEQUENCE</scope>
    <source>
        <strain evidence="1">CBS 113979</strain>
    </source>
</reference>
<dbReference type="Proteomes" id="UP000800041">
    <property type="component" value="Unassembled WGS sequence"/>
</dbReference>
<dbReference type="SUPFAM" id="SSF53335">
    <property type="entry name" value="S-adenosyl-L-methionine-dependent methyltransferases"/>
    <property type="match status" value="1"/>
</dbReference>